<dbReference type="AlphaFoldDB" id="A0A6H3NYD3"/>
<dbReference type="Proteomes" id="UP000297649">
    <property type="component" value="Unassembled WGS sequence"/>
</dbReference>
<proteinExistence type="predicted"/>
<accession>A0A6H3NYD3</accession>
<name>A0A6H3NYD3_9LEPT</name>
<gene>
    <name evidence="1" type="ORF">EHR08_07645</name>
</gene>
<comment type="caution">
    <text evidence="1">The sequence shown here is derived from an EMBL/GenBank/DDBJ whole genome shotgun (WGS) entry which is preliminary data.</text>
</comment>
<evidence type="ECO:0000313" key="1">
    <source>
        <dbReference type="EMBL" id="TGN16133.1"/>
    </source>
</evidence>
<reference evidence="1" key="1">
    <citation type="journal article" date="2019" name="PLoS Negl. Trop. Dis.">
        <title>Revisiting the worldwide diversity of Leptospira species in the environment.</title>
        <authorList>
            <person name="Vincent A.T."/>
            <person name="Schiettekatte O."/>
            <person name="Bourhy P."/>
            <person name="Veyrier F.J."/>
            <person name="Picardeau M."/>
        </authorList>
    </citation>
    <scope>NUCLEOTIDE SEQUENCE [LARGE SCALE GENOMIC DNA]</scope>
    <source>
        <strain evidence="1">201601109</strain>
    </source>
</reference>
<keyword evidence="2" id="KW-1185">Reference proteome</keyword>
<sequence>MRRIDFLKKLSFTALLVAGIRNEVGAESASVVKDSSTNSLDVLPTYSMYDAEEVTSSLIVKIFKTGMDLDFFLAIFATELQSLYPFVENSKVTSYHSLYFTSIRCEVVCHLTMILMRVWQNLCLSYGLEGYDKKELESDSVQIQNGILEFGKKFKVGDIDHFIKDGGDTGEIQSTWTCLVSWFGSQKNESIISYPLILNVTEKWSEVEGSVGTPRYNESFVSEILAFTNMFLFQLDSIKARWHQYAVRYYYLNFAQTKFENHQREFQKSKKMIKTDAVFLNGSLSLESAIRTIKDRAFQMQSGVYHDLDRQNQQMVVSTLVQVIEQISSATRGEKDICKRLKLSDHYGGIITVSTAAMATYSLSVLEDALAILQIERKLHFP</sequence>
<dbReference type="EMBL" id="RQHU01000005">
    <property type="protein sequence ID" value="TGN16133.1"/>
    <property type="molecule type" value="Genomic_DNA"/>
</dbReference>
<organism evidence="1 2">
    <name type="scientific">Leptospira bandrabouensis</name>
    <dbReference type="NCBI Taxonomy" id="2484903"/>
    <lineage>
        <taxon>Bacteria</taxon>
        <taxon>Pseudomonadati</taxon>
        <taxon>Spirochaetota</taxon>
        <taxon>Spirochaetia</taxon>
        <taxon>Leptospirales</taxon>
        <taxon>Leptospiraceae</taxon>
        <taxon>Leptospira</taxon>
    </lineage>
</organism>
<evidence type="ECO:0000313" key="2">
    <source>
        <dbReference type="Proteomes" id="UP000297649"/>
    </source>
</evidence>
<dbReference type="RefSeq" id="WP_135745756.1">
    <property type="nucleotide sequence ID" value="NZ_JAIZBL010000004.1"/>
</dbReference>
<dbReference type="OrthoDB" id="345951at2"/>
<protein>
    <submittedName>
        <fullName evidence="1">Uncharacterized protein</fullName>
    </submittedName>
</protein>